<evidence type="ECO:0000259" key="2">
    <source>
        <dbReference type="Pfam" id="PF06985"/>
    </source>
</evidence>
<gene>
    <name evidence="3" type="ORF">B0J12DRAFT_312037</name>
</gene>
<dbReference type="Proteomes" id="UP000774617">
    <property type="component" value="Unassembled WGS sequence"/>
</dbReference>
<reference evidence="3 4" key="1">
    <citation type="journal article" date="2021" name="Nat. Commun.">
        <title>Genetic determinants of endophytism in the Arabidopsis root mycobiome.</title>
        <authorList>
            <person name="Mesny F."/>
            <person name="Miyauchi S."/>
            <person name="Thiergart T."/>
            <person name="Pickel B."/>
            <person name="Atanasova L."/>
            <person name="Karlsson M."/>
            <person name="Huettel B."/>
            <person name="Barry K.W."/>
            <person name="Haridas S."/>
            <person name="Chen C."/>
            <person name="Bauer D."/>
            <person name="Andreopoulos W."/>
            <person name="Pangilinan J."/>
            <person name="LaButti K."/>
            <person name="Riley R."/>
            <person name="Lipzen A."/>
            <person name="Clum A."/>
            <person name="Drula E."/>
            <person name="Henrissat B."/>
            <person name="Kohler A."/>
            <person name="Grigoriev I.V."/>
            <person name="Martin F.M."/>
            <person name="Hacquard S."/>
        </authorList>
    </citation>
    <scope>NUCLEOTIDE SEQUENCE [LARGE SCALE GENOMIC DNA]</scope>
    <source>
        <strain evidence="3 4">MPI-SDFR-AT-0080</strain>
    </source>
</reference>
<feature type="region of interest" description="Disordered" evidence="1">
    <location>
        <begin position="1"/>
        <end position="30"/>
    </location>
</feature>
<feature type="domain" description="Heterokaryon incompatibility" evidence="2">
    <location>
        <begin position="239"/>
        <end position="393"/>
    </location>
</feature>
<dbReference type="PANTHER" id="PTHR33112:SF16">
    <property type="entry name" value="HETEROKARYON INCOMPATIBILITY DOMAIN-CONTAINING PROTEIN"/>
    <property type="match status" value="1"/>
</dbReference>
<dbReference type="Pfam" id="PF06985">
    <property type="entry name" value="HET"/>
    <property type="match status" value="1"/>
</dbReference>
<keyword evidence="4" id="KW-1185">Reference proteome</keyword>
<dbReference type="InterPro" id="IPR010730">
    <property type="entry name" value="HET"/>
</dbReference>
<evidence type="ECO:0000256" key="1">
    <source>
        <dbReference type="SAM" id="MobiDB-lite"/>
    </source>
</evidence>
<organism evidence="3 4">
    <name type="scientific">Macrophomina phaseolina</name>
    <dbReference type="NCBI Taxonomy" id="35725"/>
    <lineage>
        <taxon>Eukaryota</taxon>
        <taxon>Fungi</taxon>
        <taxon>Dikarya</taxon>
        <taxon>Ascomycota</taxon>
        <taxon>Pezizomycotina</taxon>
        <taxon>Dothideomycetes</taxon>
        <taxon>Dothideomycetes incertae sedis</taxon>
        <taxon>Botryosphaeriales</taxon>
        <taxon>Botryosphaeriaceae</taxon>
        <taxon>Macrophomina</taxon>
    </lineage>
</organism>
<evidence type="ECO:0000313" key="3">
    <source>
        <dbReference type="EMBL" id="KAH7031971.1"/>
    </source>
</evidence>
<sequence length="538" mass="59885">MGAARRMPTAQDGLSTDPTRSVPPSVQPRPETALCNDCQALSLRQLTPEQVLNGKIEQYRPDYVRHDTLPSLPRLAETAASTGCLFCHFLRDAILSSLEGFILEELRCEPDQVPVEIGDVKFEFGGADTLTIGFQFQDRASNSITLDIAAGPGARVDCFGMERRHVPAELFSDLGLQNVQSLLDKAIASSPPPLEVPEIPTRLIDVGGRLDQDEPRLVVTSELASLRDSDPADVDQRRYVALSYCWGDVQNQENFLKTETKTLPGWKQQIPLQLFPATLRDAVLMTRQLGVRYIWIDALCIVQDDELDWRFEAARMAGVYQNAYLTICALQDSCANGFSHRPTPTIEIPFASHLAPAVTGSYHILPVSNSLGAGSPGCPFFSKWITRGWTFQELQFSSRALLFGKAQTHLYTCITSSYGESQGRFFPENGHTYWAQGTLRSVWRFDNDTNIYDVWYRAVEDYADRNLTFSKDRLTAISGLASDLTRRPPLGAPHQQPAPCPDFRRIPSPAPLLNRTIPSALMELGFSRRGRLLPSHGP</sequence>
<dbReference type="PANTHER" id="PTHR33112">
    <property type="entry name" value="DOMAIN PROTEIN, PUTATIVE-RELATED"/>
    <property type="match status" value="1"/>
</dbReference>
<dbReference type="EMBL" id="JAGTJR010000042">
    <property type="protein sequence ID" value="KAH7031971.1"/>
    <property type="molecule type" value="Genomic_DNA"/>
</dbReference>
<comment type="caution">
    <text evidence="3">The sequence shown here is derived from an EMBL/GenBank/DDBJ whole genome shotgun (WGS) entry which is preliminary data.</text>
</comment>
<protein>
    <submittedName>
        <fullName evidence="3">Heterokaryon incompatibility protein-domain-containing protein</fullName>
    </submittedName>
</protein>
<proteinExistence type="predicted"/>
<evidence type="ECO:0000313" key="4">
    <source>
        <dbReference type="Proteomes" id="UP000774617"/>
    </source>
</evidence>
<accession>A0ABQ8FZH2</accession>
<feature type="compositionally biased region" description="Polar residues" evidence="1">
    <location>
        <begin position="12"/>
        <end position="24"/>
    </location>
</feature>
<name>A0ABQ8FZH2_9PEZI</name>